<evidence type="ECO:0000313" key="2">
    <source>
        <dbReference type="EMBL" id="EFX65354.1"/>
    </source>
</evidence>
<name>E9HSD3_DAPPU</name>
<sequence>MKRIVVGNVRAHRRHRPAPTIPLLLRDAAGKVLTTVNKTIPDGGAEATVGGMDVLRALGLSEKDLTSSTFNLVMADKSTPLLVVGEKEYLAYYEGVTANITIMFSPDVEGFLLSWYDCVDLGILHENYPRPWKNVFDQSGSLNSHRTAYATSWQSVMEARERQAAIDASVKFRYYENARPLTPLSIGTNVRIRDPKSKFWDRVGVVVGIGGYRSYRIKFANGSVLWRNRRLLRPMVAVTGPIGDVISEEASSGVEVPGSDDSVPADKSSASPHLHSGSAINTAPPPLCRGERVRKRTVIFDV</sequence>
<dbReference type="Proteomes" id="UP000000305">
    <property type="component" value="Unassembled WGS sequence"/>
</dbReference>
<proteinExistence type="predicted"/>
<dbReference type="PANTHER" id="PTHR33244">
    <property type="entry name" value="INTEGRASE CATALYTIC DOMAIN-CONTAINING PROTEIN-RELATED"/>
    <property type="match status" value="1"/>
</dbReference>
<dbReference type="AlphaFoldDB" id="E9HSD3"/>
<organism evidence="2 3">
    <name type="scientific">Daphnia pulex</name>
    <name type="common">Water flea</name>
    <dbReference type="NCBI Taxonomy" id="6669"/>
    <lineage>
        <taxon>Eukaryota</taxon>
        <taxon>Metazoa</taxon>
        <taxon>Ecdysozoa</taxon>
        <taxon>Arthropoda</taxon>
        <taxon>Crustacea</taxon>
        <taxon>Branchiopoda</taxon>
        <taxon>Diplostraca</taxon>
        <taxon>Cladocera</taxon>
        <taxon>Anomopoda</taxon>
        <taxon>Daphniidae</taxon>
        <taxon>Daphnia</taxon>
    </lineage>
</organism>
<gene>
    <name evidence="2" type="ORF">DAPPUDRAFT_117348</name>
</gene>
<evidence type="ECO:0000256" key="1">
    <source>
        <dbReference type="SAM" id="MobiDB-lite"/>
    </source>
</evidence>
<dbReference type="InParanoid" id="E9HSD3"/>
<dbReference type="EMBL" id="GL732749">
    <property type="protein sequence ID" value="EFX65354.1"/>
    <property type="molecule type" value="Genomic_DNA"/>
</dbReference>
<feature type="region of interest" description="Disordered" evidence="1">
    <location>
        <begin position="249"/>
        <end position="288"/>
    </location>
</feature>
<evidence type="ECO:0000313" key="3">
    <source>
        <dbReference type="Proteomes" id="UP000000305"/>
    </source>
</evidence>
<keyword evidence="3" id="KW-1185">Reference proteome</keyword>
<dbReference type="PANTHER" id="PTHR33244:SF3">
    <property type="entry name" value="PEPTIDASE A2 DOMAIN-CONTAINING PROTEIN"/>
    <property type="match status" value="1"/>
</dbReference>
<dbReference type="HOGENOM" id="CLU_922167_0_0_1"/>
<reference evidence="2 3" key="1">
    <citation type="journal article" date="2011" name="Science">
        <title>The ecoresponsive genome of Daphnia pulex.</title>
        <authorList>
            <person name="Colbourne J.K."/>
            <person name="Pfrender M.E."/>
            <person name="Gilbert D."/>
            <person name="Thomas W.K."/>
            <person name="Tucker A."/>
            <person name="Oakley T.H."/>
            <person name="Tokishita S."/>
            <person name="Aerts A."/>
            <person name="Arnold G.J."/>
            <person name="Basu M.K."/>
            <person name="Bauer D.J."/>
            <person name="Caceres C.E."/>
            <person name="Carmel L."/>
            <person name="Casola C."/>
            <person name="Choi J.H."/>
            <person name="Detter J.C."/>
            <person name="Dong Q."/>
            <person name="Dusheyko S."/>
            <person name="Eads B.D."/>
            <person name="Frohlich T."/>
            <person name="Geiler-Samerotte K.A."/>
            <person name="Gerlach D."/>
            <person name="Hatcher P."/>
            <person name="Jogdeo S."/>
            <person name="Krijgsveld J."/>
            <person name="Kriventseva E.V."/>
            <person name="Kultz D."/>
            <person name="Laforsch C."/>
            <person name="Lindquist E."/>
            <person name="Lopez J."/>
            <person name="Manak J.R."/>
            <person name="Muller J."/>
            <person name="Pangilinan J."/>
            <person name="Patwardhan R.P."/>
            <person name="Pitluck S."/>
            <person name="Pritham E.J."/>
            <person name="Rechtsteiner A."/>
            <person name="Rho M."/>
            <person name="Rogozin I.B."/>
            <person name="Sakarya O."/>
            <person name="Salamov A."/>
            <person name="Schaack S."/>
            <person name="Shapiro H."/>
            <person name="Shiga Y."/>
            <person name="Skalitzky C."/>
            <person name="Smith Z."/>
            <person name="Souvorov A."/>
            <person name="Sung W."/>
            <person name="Tang Z."/>
            <person name="Tsuchiya D."/>
            <person name="Tu H."/>
            <person name="Vos H."/>
            <person name="Wang M."/>
            <person name="Wolf Y.I."/>
            <person name="Yamagata H."/>
            <person name="Yamada T."/>
            <person name="Ye Y."/>
            <person name="Shaw J.R."/>
            <person name="Andrews J."/>
            <person name="Crease T.J."/>
            <person name="Tang H."/>
            <person name="Lucas S.M."/>
            <person name="Robertson H.M."/>
            <person name="Bork P."/>
            <person name="Koonin E.V."/>
            <person name="Zdobnov E.M."/>
            <person name="Grigoriev I.V."/>
            <person name="Lynch M."/>
            <person name="Boore J.L."/>
        </authorList>
    </citation>
    <scope>NUCLEOTIDE SEQUENCE [LARGE SCALE GENOMIC DNA]</scope>
</reference>
<dbReference type="KEGG" id="dpx:DAPPUDRAFT_117348"/>
<accession>E9HSD3</accession>
<dbReference type="OrthoDB" id="10058156at2759"/>
<dbReference type="PhylomeDB" id="E9HSD3"/>
<protein>
    <submittedName>
        <fullName evidence="2">Uncharacterized protein</fullName>
    </submittedName>
</protein>